<gene>
    <name evidence="5" type="primary">ykgA</name>
    <name evidence="5" type="ORF">ENKO_12300</name>
</gene>
<dbReference type="PROSITE" id="PS01124">
    <property type="entry name" value="HTH_ARAC_FAMILY_2"/>
    <property type="match status" value="1"/>
</dbReference>
<dbReference type="PRINTS" id="PR00032">
    <property type="entry name" value="HTHARAC"/>
</dbReference>
<dbReference type="InterPro" id="IPR020449">
    <property type="entry name" value="Tscrpt_reg_AraC-type_HTH"/>
</dbReference>
<keyword evidence="2" id="KW-0238">DNA-binding</keyword>
<sequence length="274" mass="32077">MKETIRKHIISWVEDNIYSLANIDDLTKVLGYSRRTIENWFKQEYGLSLGDYIFRRRICRAAVLIRMTSLPITEIAYLFHYHSSQGFARAFKKLTGLSPSDYRTAEIWEFDKLQPSLFLKDVKLPEVELCSLDREFAYNHTLTVQDHIFEPAVSDVTKSMRKMLLESPEVLNELAISARHSALLSKGRESIVEVDISWATSDLSATTENHHVFHGNYARMDFKGDWDTYGAFSKIVYMFIMTKYKLKLRHEIHLMKLHSYTEERVNFSIFIPVM</sequence>
<evidence type="ECO:0000256" key="3">
    <source>
        <dbReference type="ARBA" id="ARBA00023163"/>
    </source>
</evidence>
<dbReference type="Pfam" id="PF12833">
    <property type="entry name" value="HTH_18"/>
    <property type="match status" value="1"/>
</dbReference>
<evidence type="ECO:0000256" key="1">
    <source>
        <dbReference type="ARBA" id="ARBA00023015"/>
    </source>
</evidence>
<accession>A0AA86IN43</accession>
<dbReference type="InterPro" id="IPR011256">
    <property type="entry name" value="Reg_factor_effector_dom_sf"/>
</dbReference>
<dbReference type="PANTHER" id="PTHR47504:SF3">
    <property type="entry name" value="HTH-TYPE TRANSCRIPTIONAL REGULATOR YKGA-RELATED"/>
    <property type="match status" value="1"/>
</dbReference>
<dbReference type="InterPro" id="IPR018060">
    <property type="entry name" value="HTH_AraC"/>
</dbReference>
<dbReference type="PANTHER" id="PTHR47504">
    <property type="entry name" value="RIGHT ORIGIN-BINDING PROTEIN"/>
    <property type="match status" value="1"/>
</dbReference>
<dbReference type="SUPFAM" id="SSF46689">
    <property type="entry name" value="Homeodomain-like"/>
    <property type="match status" value="2"/>
</dbReference>
<dbReference type="SMART" id="SM00342">
    <property type="entry name" value="HTH_ARAC"/>
    <property type="match status" value="1"/>
</dbReference>
<dbReference type="AlphaFoldDB" id="A0AA86IN43"/>
<dbReference type="Gene3D" id="1.10.10.60">
    <property type="entry name" value="Homeodomain-like"/>
    <property type="match status" value="2"/>
</dbReference>
<keyword evidence="3" id="KW-0804">Transcription</keyword>
<keyword evidence="1" id="KW-0805">Transcription regulation</keyword>
<feature type="domain" description="HTH araC/xylS-type" evidence="4">
    <location>
        <begin position="7"/>
        <end position="105"/>
    </location>
</feature>
<evidence type="ECO:0000313" key="6">
    <source>
        <dbReference type="Proteomes" id="UP000682928"/>
    </source>
</evidence>
<dbReference type="InterPro" id="IPR050959">
    <property type="entry name" value="MarA-like"/>
</dbReference>
<evidence type="ECO:0000313" key="5">
    <source>
        <dbReference type="EMBL" id="BCU54636.1"/>
    </source>
</evidence>
<dbReference type="Proteomes" id="UP000682928">
    <property type="component" value="Chromosome"/>
</dbReference>
<dbReference type="InterPro" id="IPR009057">
    <property type="entry name" value="Homeodomain-like_sf"/>
</dbReference>
<evidence type="ECO:0000256" key="2">
    <source>
        <dbReference type="ARBA" id="ARBA00023125"/>
    </source>
</evidence>
<dbReference type="GO" id="GO:0043565">
    <property type="term" value="F:sequence-specific DNA binding"/>
    <property type="evidence" value="ECO:0007669"/>
    <property type="project" value="InterPro"/>
</dbReference>
<dbReference type="GO" id="GO:0003700">
    <property type="term" value="F:DNA-binding transcription factor activity"/>
    <property type="evidence" value="ECO:0007669"/>
    <property type="project" value="InterPro"/>
</dbReference>
<dbReference type="RefSeq" id="WP_088219385.1">
    <property type="nucleotide sequence ID" value="NZ_AP024590.1"/>
</dbReference>
<evidence type="ECO:0000259" key="4">
    <source>
        <dbReference type="PROSITE" id="PS01124"/>
    </source>
</evidence>
<reference evidence="5" key="1">
    <citation type="submission" date="2021-04" db="EMBL/GenBank/DDBJ databases">
        <title>Difference and commonality of drug resistance evolution in various bacteria. and drug sensitivity profiles.</title>
        <authorList>
            <person name="Maeda T."/>
            <person name="Shibai A."/>
            <person name="Kawada K."/>
            <person name="Kotani H."/>
            <person name="Tarusawa Y."/>
            <person name="Tanabe K."/>
            <person name="Furusawa C."/>
        </authorList>
    </citation>
    <scope>NUCLEOTIDE SEQUENCE</scope>
    <source>
        <strain evidence="5">JCM 8580</strain>
    </source>
</reference>
<dbReference type="EMBL" id="AP024590">
    <property type="protein sequence ID" value="BCU54636.1"/>
    <property type="molecule type" value="Genomic_DNA"/>
</dbReference>
<name>A0AA86IN43_9ENTR</name>
<protein>
    <submittedName>
        <fullName evidence="5">Transcriptional regulator</fullName>
    </submittedName>
</protein>
<proteinExistence type="predicted"/>
<organism evidence="5 6">
    <name type="scientific">Enterobacter kobei</name>
    <dbReference type="NCBI Taxonomy" id="208224"/>
    <lineage>
        <taxon>Bacteria</taxon>
        <taxon>Pseudomonadati</taxon>
        <taxon>Pseudomonadota</taxon>
        <taxon>Gammaproteobacteria</taxon>
        <taxon>Enterobacterales</taxon>
        <taxon>Enterobacteriaceae</taxon>
        <taxon>Enterobacter</taxon>
        <taxon>Enterobacter cloacae complex</taxon>
    </lineage>
</organism>
<dbReference type="Gene3D" id="3.20.80.10">
    <property type="entry name" value="Regulatory factor, effector binding domain"/>
    <property type="match status" value="1"/>
</dbReference>